<evidence type="ECO:0000313" key="4">
    <source>
        <dbReference type="EMBL" id="GGD27355.1"/>
    </source>
</evidence>
<keyword evidence="2" id="KW-0812">Transmembrane</keyword>
<reference evidence="7" key="3">
    <citation type="journal article" date="2019" name="Int. J. Syst. Evol. Microbiol.">
        <title>The Global Catalogue of Microorganisms (GCM) 10K type strain sequencing project: providing services to taxonomists for standard genome sequencing and annotation.</title>
        <authorList>
            <consortium name="The Broad Institute Genomics Platform"/>
            <consortium name="The Broad Institute Genome Sequencing Center for Infectious Disease"/>
            <person name="Wu L."/>
            <person name="Ma J."/>
        </authorList>
    </citation>
    <scope>NUCLEOTIDE SEQUENCE [LARGE SCALE GENOMIC DNA]</scope>
    <source>
        <strain evidence="7">CCM 7403</strain>
    </source>
</reference>
<evidence type="ECO:0000256" key="2">
    <source>
        <dbReference type="SAM" id="Phobius"/>
    </source>
</evidence>
<sequence length="369" mass="37164">MPRRPLKAHAHPAARAALAAVVASAALTVGATSPAHAAGDVTVDAGGRGAVIDRTYSTELRVRGTGFQSVKGGHGGIYVWFGTVNGDWRPSKGGKSGVNYVYVPDSETKDNAGFQRYVAFPGSSTAASANGGTMSASGAWDVKLMVPGPTFTAVGRNGKATEVDCRKVTCGVITIGAHGVRNGNNETFTPVRLADLSGTPAAQQPATDEPGNAPAAAQAGGAPAATPVKAAKGPAKLTVDHASAFSGRAMSFTVTNLTPGEQLTVVLDDGLAASGPFVVGADGVATGVVSLPASLGGGTHELRVFGASKKASLKFGVSRDPDAEPVSAEVSESERPVGAWVFAGVAGLVFLASLVVALRRIVRGRRAQA</sequence>
<accession>A0A4P7UDG7</accession>
<dbReference type="KEGG" id="ndp:E2C04_13145"/>
<evidence type="ECO:0000313" key="6">
    <source>
        <dbReference type="Proteomes" id="UP000297025"/>
    </source>
</evidence>
<organism evidence="5 6">
    <name type="scientific">Nocardioides daphniae</name>
    <dbReference type="NCBI Taxonomy" id="402297"/>
    <lineage>
        <taxon>Bacteria</taxon>
        <taxon>Bacillati</taxon>
        <taxon>Actinomycetota</taxon>
        <taxon>Actinomycetes</taxon>
        <taxon>Propionibacteriales</taxon>
        <taxon>Nocardioidaceae</taxon>
        <taxon>Nocardioides</taxon>
    </lineage>
</organism>
<evidence type="ECO:0000256" key="3">
    <source>
        <dbReference type="SAM" id="SignalP"/>
    </source>
</evidence>
<reference evidence="4" key="5">
    <citation type="submission" date="2024-05" db="EMBL/GenBank/DDBJ databases">
        <authorList>
            <person name="Sun Q."/>
            <person name="Sedlacek I."/>
        </authorList>
    </citation>
    <scope>NUCLEOTIDE SEQUENCE</scope>
    <source>
        <strain evidence="4">CCM 7403</strain>
    </source>
</reference>
<keyword evidence="3" id="KW-0732">Signal</keyword>
<name>A0A4P7UDG7_9ACTN</name>
<dbReference type="OrthoDB" id="4775562at2"/>
<feature type="compositionally biased region" description="Low complexity" evidence="1">
    <location>
        <begin position="210"/>
        <end position="225"/>
    </location>
</feature>
<evidence type="ECO:0000313" key="5">
    <source>
        <dbReference type="EMBL" id="QCC77894.1"/>
    </source>
</evidence>
<reference evidence="4" key="2">
    <citation type="journal article" date="2014" name="Int. J. Syst. Evol. Microbiol.">
        <title>Complete genome of a new Firmicutes species belonging to the dominant human colonic microbiota ('Ruminococcus bicirculans') reveals two chromosomes and a selective capacity to utilize plant glucans.</title>
        <authorList>
            <consortium name="NISC Comparative Sequencing Program"/>
            <person name="Wegmann U."/>
            <person name="Louis P."/>
            <person name="Goesmann A."/>
            <person name="Henrissat B."/>
            <person name="Duncan S.H."/>
            <person name="Flint H.J."/>
        </authorList>
    </citation>
    <scope>NUCLEOTIDE SEQUENCE</scope>
    <source>
        <strain evidence="4">CCM 7403</strain>
    </source>
</reference>
<keyword evidence="7" id="KW-1185">Reference proteome</keyword>
<reference evidence="5" key="4">
    <citation type="submission" date="2019-03" db="EMBL/GenBank/DDBJ databases">
        <authorList>
            <person name="Huang Y."/>
        </authorList>
    </citation>
    <scope>NUCLEOTIDE SEQUENCE</scope>
    <source>
        <strain evidence="5">JCM 16608</strain>
    </source>
</reference>
<keyword evidence="2" id="KW-0472">Membrane</keyword>
<dbReference type="EMBL" id="BMCK01000005">
    <property type="protein sequence ID" value="GGD27355.1"/>
    <property type="molecule type" value="Genomic_DNA"/>
</dbReference>
<feature type="region of interest" description="Disordered" evidence="1">
    <location>
        <begin position="199"/>
        <end position="228"/>
    </location>
</feature>
<keyword evidence="2" id="KW-1133">Transmembrane helix</keyword>
<protein>
    <submittedName>
        <fullName evidence="5">Uncharacterized protein</fullName>
    </submittedName>
</protein>
<evidence type="ECO:0000256" key="1">
    <source>
        <dbReference type="SAM" id="MobiDB-lite"/>
    </source>
</evidence>
<dbReference type="AlphaFoldDB" id="A0A4P7UDG7"/>
<dbReference type="Gene3D" id="2.60.40.230">
    <property type="entry name" value="Neocarzinostatin-like"/>
    <property type="match status" value="1"/>
</dbReference>
<proteinExistence type="predicted"/>
<feature type="transmembrane region" description="Helical" evidence="2">
    <location>
        <begin position="337"/>
        <end position="358"/>
    </location>
</feature>
<reference evidence="5 6" key="1">
    <citation type="journal article" date="2008" name="Int. J. Syst. Evol. Microbiol.">
        <title>Nocardioides daphniae sp. nov., isolated from Daphnia cucullata (Crustacea: Cladocera).</title>
        <authorList>
            <person name="Toth E.M."/>
            <person name="Keki Z."/>
            <person name="Homonnay Z.G."/>
            <person name="Borsodi A.K."/>
            <person name="Marialigeti K."/>
            <person name="Schumann P."/>
        </authorList>
    </citation>
    <scope>NUCLEOTIDE SEQUENCE [LARGE SCALE GENOMIC DNA]</scope>
    <source>
        <strain evidence="5 6">JCM 16608</strain>
    </source>
</reference>
<dbReference type="RefSeq" id="WP_135832937.1">
    <property type="nucleotide sequence ID" value="NZ_BMCK01000005.1"/>
</dbReference>
<feature type="signal peptide" evidence="3">
    <location>
        <begin position="1"/>
        <end position="37"/>
    </location>
</feature>
<evidence type="ECO:0000313" key="7">
    <source>
        <dbReference type="Proteomes" id="UP000630594"/>
    </source>
</evidence>
<dbReference type="EMBL" id="CP038462">
    <property type="protein sequence ID" value="QCC77894.1"/>
    <property type="molecule type" value="Genomic_DNA"/>
</dbReference>
<feature type="chain" id="PRO_5020778438" evidence="3">
    <location>
        <begin position="38"/>
        <end position="369"/>
    </location>
</feature>
<dbReference type="Proteomes" id="UP000630594">
    <property type="component" value="Unassembled WGS sequence"/>
</dbReference>
<dbReference type="Proteomes" id="UP000297025">
    <property type="component" value="Chromosome"/>
</dbReference>
<gene>
    <name evidence="5" type="ORF">E2C04_13145</name>
    <name evidence="4" type="ORF">GCM10007231_28480</name>
</gene>